<dbReference type="Gene3D" id="3.40.630.10">
    <property type="entry name" value="Zn peptidases"/>
    <property type="match status" value="2"/>
</dbReference>
<comment type="caution">
    <text evidence="13">The sequence shown here is derived from an EMBL/GenBank/DDBJ whole genome shotgun (WGS) entry which is preliminary data.</text>
</comment>
<dbReference type="Pfam" id="PF07687">
    <property type="entry name" value="M20_dimer"/>
    <property type="match status" value="1"/>
</dbReference>
<evidence type="ECO:0000256" key="2">
    <source>
        <dbReference type="ARBA" id="ARBA00001947"/>
    </source>
</evidence>
<dbReference type="STRING" id="371731.Rsw2DRAFT_2402"/>
<dbReference type="eggNOG" id="COG0624">
    <property type="taxonomic scope" value="Bacteria"/>
</dbReference>
<dbReference type="InterPro" id="IPR001261">
    <property type="entry name" value="ArgE/DapE_CS"/>
</dbReference>
<dbReference type="EC" id="3.5.1.18" evidence="5"/>
<evidence type="ECO:0000313" key="14">
    <source>
        <dbReference type="Proteomes" id="UP000010121"/>
    </source>
</evidence>
<organism evidence="13 14">
    <name type="scientific">Rhodobacter ferrooxidans</name>
    <dbReference type="NCBI Taxonomy" id="371731"/>
    <lineage>
        <taxon>Bacteria</taxon>
        <taxon>Pseudomonadati</taxon>
        <taxon>Pseudomonadota</taxon>
        <taxon>Alphaproteobacteria</taxon>
        <taxon>Rhodobacterales</taxon>
        <taxon>Rhodobacter group</taxon>
        <taxon>Rhodobacter</taxon>
    </lineage>
</organism>
<accession>C8S2X4</accession>
<dbReference type="PANTHER" id="PTHR43808:SF32">
    <property type="entry name" value="ARGE_DAPE-RELATED DEACYLASE"/>
    <property type="match status" value="1"/>
</dbReference>
<dbReference type="OrthoDB" id="9809784at2"/>
<evidence type="ECO:0000256" key="5">
    <source>
        <dbReference type="ARBA" id="ARBA00011921"/>
    </source>
</evidence>
<keyword evidence="14" id="KW-1185">Reference proteome</keyword>
<evidence type="ECO:0000256" key="10">
    <source>
        <dbReference type="ARBA" id="ARBA00023285"/>
    </source>
</evidence>
<dbReference type="InterPro" id="IPR010182">
    <property type="entry name" value="ArgE/DapE"/>
</dbReference>
<dbReference type="NCBIfam" id="TIGR01910">
    <property type="entry name" value="DapE-ArgE"/>
    <property type="match status" value="1"/>
</dbReference>
<comment type="similarity">
    <text evidence="4">Belongs to the peptidase M20A family.</text>
</comment>
<evidence type="ECO:0000256" key="4">
    <source>
        <dbReference type="ARBA" id="ARBA00006247"/>
    </source>
</evidence>
<dbReference type="AlphaFoldDB" id="C8S2X4"/>
<evidence type="ECO:0000256" key="11">
    <source>
        <dbReference type="ARBA" id="ARBA00051301"/>
    </source>
</evidence>
<evidence type="ECO:0000256" key="8">
    <source>
        <dbReference type="ARBA" id="ARBA00022801"/>
    </source>
</evidence>
<evidence type="ECO:0000256" key="3">
    <source>
        <dbReference type="ARBA" id="ARBA00005130"/>
    </source>
</evidence>
<evidence type="ECO:0000256" key="1">
    <source>
        <dbReference type="ARBA" id="ARBA00001941"/>
    </source>
</evidence>
<dbReference type="InterPro" id="IPR050072">
    <property type="entry name" value="Peptidase_M20A"/>
</dbReference>
<evidence type="ECO:0000256" key="7">
    <source>
        <dbReference type="ARBA" id="ARBA00022723"/>
    </source>
</evidence>
<dbReference type="InterPro" id="IPR011650">
    <property type="entry name" value="Peptidase_M20_dimer"/>
</dbReference>
<evidence type="ECO:0000256" key="9">
    <source>
        <dbReference type="ARBA" id="ARBA00022833"/>
    </source>
</evidence>
<dbReference type="RefSeq" id="WP_008031328.1">
    <property type="nucleotide sequence ID" value="NZ_ACYY01000016.1"/>
</dbReference>
<gene>
    <name evidence="13" type="ORF">Rsw2DRAFT_2402</name>
</gene>
<dbReference type="Gene3D" id="3.30.70.360">
    <property type="match status" value="1"/>
</dbReference>
<protein>
    <recommendedName>
        <fullName evidence="6">Probable succinyl-diaminopimelate desuccinylase</fullName>
        <ecNumber evidence="5">3.5.1.18</ecNumber>
    </recommendedName>
</protein>
<dbReference type="InterPro" id="IPR002933">
    <property type="entry name" value="Peptidase_M20"/>
</dbReference>
<dbReference type="PANTHER" id="PTHR43808">
    <property type="entry name" value="ACETYLORNITHINE DEACETYLASE"/>
    <property type="match status" value="1"/>
</dbReference>
<dbReference type="SUPFAM" id="SSF53187">
    <property type="entry name" value="Zn-dependent exopeptidases"/>
    <property type="match status" value="1"/>
</dbReference>
<dbReference type="InterPro" id="IPR036264">
    <property type="entry name" value="Bact_exopeptidase_dim_dom"/>
</dbReference>
<dbReference type="PROSITE" id="PS00759">
    <property type="entry name" value="ARGE_DAPE_CPG2_2"/>
    <property type="match status" value="1"/>
</dbReference>
<evidence type="ECO:0000313" key="13">
    <source>
        <dbReference type="EMBL" id="EEW24614.1"/>
    </source>
</evidence>
<dbReference type="NCBIfam" id="NF009558">
    <property type="entry name" value="PRK13013.1"/>
    <property type="match status" value="1"/>
</dbReference>
<comment type="catalytic activity">
    <reaction evidence="11">
        <text>N-succinyl-(2S,6S)-2,6-diaminopimelate + H2O = (2S,6S)-2,6-diaminopimelate + succinate</text>
        <dbReference type="Rhea" id="RHEA:22608"/>
        <dbReference type="ChEBI" id="CHEBI:15377"/>
        <dbReference type="ChEBI" id="CHEBI:30031"/>
        <dbReference type="ChEBI" id="CHEBI:57609"/>
        <dbReference type="ChEBI" id="CHEBI:58087"/>
        <dbReference type="EC" id="3.5.1.18"/>
    </reaction>
</comment>
<sequence length="422" mass="45991">MQTARLLAEIDARRDGLIALTQSLIRIPTLNPPGLNYRDICDFLAARLTAAGFSTRLIRAYGTPGDSDAHPRWNLIARIEGAAPGDCVHFNSHHDVVEVGHGWTRDPFGGAIEGDRIYGRGACDMKGGLAASIIAAEAFIATHPDFRGSIELSATADEESGGFGGVAYLAEQGAFAHVQHVIIPEPLHKDRICLGHRGVWWAEVETFGRIAHGSMPFLGDSAIRHMGAVLHQIETVLYPLLASKHTAMPVVPEQARQSTLNINSVHGGEAEPDPDYTGLPTPCVADRCRIILDRRFLIEEDIAQVKAELTALLETVKAQRPGFTYEVRDLFEVQPTLTDRDAPVVRTTAAAIERVLARQAQYVVSPGTYDQKHIDRIGRLHNCIAYGPGLLHLAHQPDEWIGIQDMTDSAKVMALVLADLLG</sequence>
<comment type="cofactor">
    <cofactor evidence="1">
        <name>Co(2+)</name>
        <dbReference type="ChEBI" id="CHEBI:48828"/>
    </cofactor>
</comment>
<keyword evidence="10" id="KW-0170">Cobalt</keyword>
<dbReference type="GO" id="GO:0046872">
    <property type="term" value="F:metal ion binding"/>
    <property type="evidence" value="ECO:0007669"/>
    <property type="project" value="UniProtKB-KW"/>
</dbReference>
<feature type="domain" description="Peptidase M20 dimerisation" evidence="12">
    <location>
        <begin position="195"/>
        <end position="318"/>
    </location>
</feature>
<comment type="pathway">
    <text evidence="3">Amino-acid biosynthesis; L-lysine biosynthesis via DAP pathway; LL-2,6-diaminopimelate from (S)-tetrahydrodipicolinate (succinylase route): step 3/3.</text>
</comment>
<comment type="cofactor">
    <cofactor evidence="2">
        <name>Zn(2+)</name>
        <dbReference type="ChEBI" id="CHEBI:29105"/>
    </cofactor>
</comment>
<dbReference type="Pfam" id="PF01546">
    <property type="entry name" value="Peptidase_M20"/>
    <property type="match status" value="1"/>
</dbReference>
<dbReference type="EMBL" id="ACYY01000016">
    <property type="protein sequence ID" value="EEW24614.1"/>
    <property type="molecule type" value="Genomic_DNA"/>
</dbReference>
<dbReference type="UniPathway" id="UPA00034">
    <property type="reaction ID" value="UER00021"/>
</dbReference>
<dbReference type="GO" id="GO:0009014">
    <property type="term" value="F:succinyl-diaminopimelate desuccinylase activity"/>
    <property type="evidence" value="ECO:0007669"/>
    <property type="project" value="UniProtKB-EC"/>
</dbReference>
<keyword evidence="8" id="KW-0378">Hydrolase</keyword>
<dbReference type="Proteomes" id="UP000010121">
    <property type="component" value="Unassembled WGS sequence"/>
</dbReference>
<dbReference type="GO" id="GO:0009089">
    <property type="term" value="P:lysine biosynthetic process via diaminopimelate"/>
    <property type="evidence" value="ECO:0007669"/>
    <property type="project" value="UniProtKB-UniPathway"/>
</dbReference>
<evidence type="ECO:0000256" key="6">
    <source>
        <dbReference type="ARBA" id="ARBA00016853"/>
    </source>
</evidence>
<proteinExistence type="inferred from homology"/>
<name>C8S2X4_9RHOB</name>
<evidence type="ECO:0000259" key="12">
    <source>
        <dbReference type="Pfam" id="PF07687"/>
    </source>
</evidence>
<reference evidence="13 14" key="1">
    <citation type="submission" date="2009-08" db="EMBL/GenBank/DDBJ databases">
        <title>The draft genome of Rhodobacter sp. SW2.</title>
        <authorList>
            <consortium name="US DOE Joint Genome Institute (JGI-PGF)"/>
            <person name="Lucas S."/>
            <person name="Copeland A."/>
            <person name="Lapidus A."/>
            <person name="Glavina del Rio T."/>
            <person name="Tice H."/>
            <person name="Bruce D."/>
            <person name="Goodwin L."/>
            <person name="Pitluck S."/>
            <person name="Larimer F."/>
            <person name="Land M.L."/>
            <person name="Hauser L."/>
            <person name="Emerson D."/>
        </authorList>
    </citation>
    <scope>NUCLEOTIDE SEQUENCE [LARGE SCALE GENOMIC DNA]</scope>
    <source>
        <strain evidence="13 14">SW2</strain>
    </source>
</reference>
<dbReference type="SUPFAM" id="SSF55031">
    <property type="entry name" value="Bacterial exopeptidase dimerisation domain"/>
    <property type="match status" value="1"/>
</dbReference>
<keyword evidence="9" id="KW-0862">Zinc</keyword>
<keyword evidence="7" id="KW-0479">Metal-binding</keyword>